<dbReference type="STRING" id="291195.A0A437AKD6"/>
<keyword evidence="7" id="KW-1185">Reference proteome</keyword>
<dbReference type="Pfam" id="PF00004">
    <property type="entry name" value="AAA"/>
    <property type="match status" value="1"/>
</dbReference>
<dbReference type="SMART" id="SM00382">
    <property type="entry name" value="AAA"/>
    <property type="match status" value="1"/>
</dbReference>
<dbReference type="InterPro" id="IPR013748">
    <property type="entry name" value="Rep_factorC_C"/>
</dbReference>
<dbReference type="NCBIfam" id="NF001679">
    <property type="entry name" value="PRK00440.1"/>
    <property type="match status" value="1"/>
</dbReference>
<dbReference type="InterPro" id="IPR003959">
    <property type="entry name" value="ATPase_AAA_core"/>
</dbReference>
<dbReference type="AlphaFoldDB" id="A0A437AKD6"/>
<dbReference type="GO" id="GO:0016887">
    <property type="term" value="F:ATP hydrolysis activity"/>
    <property type="evidence" value="ECO:0007669"/>
    <property type="project" value="InterPro"/>
</dbReference>
<dbReference type="GO" id="GO:0006281">
    <property type="term" value="P:DNA repair"/>
    <property type="evidence" value="ECO:0007669"/>
    <property type="project" value="TreeGrafter"/>
</dbReference>
<keyword evidence="2" id="KW-0235">DNA replication</keyword>
<dbReference type="GO" id="GO:0006271">
    <property type="term" value="P:DNA strand elongation involved in DNA replication"/>
    <property type="evidence" value="ECO:0007669"/>
    <property type="project" value="UniProtKB-ARBA"/>
</dbReference>
<dbReference type="OrthoDB" id="4199794at2759"/>
<feature type="domain" description="AAA+ ATPase" evidence="5">
    <location>
        <begin position="34"/>
        <end position="154"/>
    </location>
</feature>
<dbReference type="CDD" id="cd00009">
    <property type="entry name" value="AAA"/>
    <property type="match status" value="1"/>
</dbReference>
<dbReference type="Proteomes" id="UP000282876">
    <property type="component" value="Unassembled WGS sequence"/>
</dbReference>
<dbReference type="Gene3D" id="1.10.8.60">
    <property type="match status" value="1"/>
</dbReference>
<dbReference type="Pfam" id="PF25361">
    <property type="entry name" value="AAA_lid_RFC1"/>
    <property type="match status" value="1"/>
</dbReference>
<dbReference type="Pfam" id="PF08542">
    <property type="entry name" value="Rep_fac_C"/>
    <property type="match status" value="1"/>
</dbReference>
<dbReference type="GO" id="GO:0005524">
    <property type="term" value="F:ATP binding"/>
    <property type="evidence" value="ECO:0007669"/>
    <property type="project" value="UniProtKB-KW"/>
</dbReference>
<evidence type="ECO:0000313" key="7">
    <source>
        <dbReference type="Proteomes" id="UP000282876"/>
    </source>
</evidence>
<dbReference type="InterPro" id="IPR003593">
    <property type="entry name" value="AAA+_ATPase"/>
</dbReference>
<dbReference type="GO" id="GO:0003689">
    <property type="term" value="F:DNA clamp loader activity"/>
    <property type="evidence" value="ECO:0007669"/>
    <property type="project" value="TreeGrafter"/>
</dbReference>
<evidence type="ECO:0000256" key="4">
    <source>
        <dbReference type="ARBA" id="ARBA00022840"/>
    </source>
</evidence>
<sequence>MQLLVDKYRPKDFSNVLGNKDAIQALSTILLTKNMPHMLFTGPPGTGKTTSARIIAANLACKQDILELNASDERGIEVVRSTIKHFAQKTSESPFKIIILDEADSMTTTAQQGLRRIMELYANNTRFILICNTFTKIFEPIQSRCAVIKFDKLTKEELHSQIKSICEKEGMNINDSAVNTIITLSDGDMRQSLNILQSLIGLTQITEEKVSKITGNPSPKKITELVDELLKNNLEKVFLIFDSIWEEKYDPVDIISAFFREAKNRNDYELMKSVGVTQLRISEGINSKLQFYKLFYEISKNK</sequence>
<comment type="caution">
    <text evidence="6">The sequence shown here is derived from an EMBL/GenBank/DDBJ whole genome shotgun (WGS) entry which is preliminary data.</text>
</comment>
<reference evidence="6 7" key="1">
    <citation type="submission" date="2018-10" db="EMBL/GenBank/DDBJ databases">
        <title>Draft genome sequence of the microsporidian Tubulinosema ratisbonensis.</title>
        <authorList>
            <person name="Polonais V."/>
            <person name="Peyretaillade E."/>
            <person name="Niehus S."/>
            <person name="Wawrzyniak I."/>
            <person name="Franchet A."/>
            <person name="Gaspin C."/>
            <person name="Reichstadt M."/>
            <person name="Belser C."/>
            <person name="Labadie K."/>
            <person name="Delbac F."/>
            <person name="Ferrandon D."/>
        </authorList>
    </citation>
    <scope>NUCLEOTIDE SEQUENCE [LARGE SCALE GENOMIC DNA]</scope>
    <source>
        <strain evidence="6 7">Franzen</strain>
    </source>
</reference>
<dbReference type="PANTHER" id="PTHR11669:SF5">
    <property type="entry name" value="REPLICATION FACTOR C SUBUNIT 2"/>
    <property type="match status" value="1"/>
</dbReference>
<dbReference type="GO" id="GO:0005634">
    <property type="term" value="C:nucleus"/>
    <property type="evidence" value="ECO:0007669"/>
    <property type="project" value="TreeGrafter"/>
</dbReference>
<gene>
    <name evidence="6" type="ORF">TUBRATIS_19010</name>
</gene>
<keyword evidence="4" id="KW-0067">ATP-binding</keyword>
<dbReference type="EMBL" id="RCSS01000456">
    <property type="protein sequence ID" value="RVD91630.1"/>
    <property type="molecule type" value="Genomic_DNA"/>
</dbReference>
<evidence type="ECO:0000256" key="1">
    <source>
        <dbReference type="ARBA" id="ARBA00005378"/>
    </source>
</evidence>
<evidence type="ECO:0000256" key="3">
    <source>
        <dbReference type="ARBA" id="ARBA00022741"/>
    </source>
</evidence>
<dbReference type="GO" id="GO:0003677">
    <property type="term" value="F:DNA binding"/>
    <property type="evidence" value="ECO:0007669"/>
    <property type="project" value="InterPro"/>
</dbReference>
<organism evidence="6 7">
    <name type="scientific">Tubulinosema ratisbonensis</name>
    <dbReference type="NCBI Taxonomy" id="291195"/>
    <lineage>
        <taxon>Eukaryota</taxon>
        <taxon>Fungi</taxon>
        <taxon>Fungi incertae sedis</taxon>
        <taxon>Microsporidia</taxon>
        <taxon>Tubulinosematoidea</taxon>
        <taxon>Tubulinosematidae</taxon>
        <taxon>Tubulinosema</taxon>
    </lineage>
</organism>
<keyword evidence="3" id="KW-0547">Nucleotide-binding</keyword>
<dbReference type="GO" id="GO:0031391">
    <property type="term" value="C:Elg1 RFC-like complex"/>
    <property type="evidence" value="ECO:0007669"/>
    <property type="project" value="UniProtKB-ARBA"/>
</dbReference>
<protein>
    <submittedName>
        <fullName evidence="6">Replication factor C</fullName>
    </submittedName>
</protein>
<comment type="similarity">
    <text evidence="1">Belongs to the activator 1 small subunits family.</text>
</comment>
<accession>A0A437AKD6</accession>
<dbReference type="SUPFAM" id="SSF48019">
    <property type="entry name" value="post-AAA+ oligomerization domain-like"/>
    <property type="match status" value="1"/>
</dbReference>
<dbReference type="SUPFAM" id="SSF52540">
    <property type="entry name" value="P-loop containing nucleoside triphosphate hydrolases"/>
    <property type="match status" value="1"/>
</dbReference>
<dbReference type="FunFam" id="3.40.50.300:FF:000952">
    <property type="entry name" value="Replication factor C subunit 2"/>
    <property type="match status" value="1"/>
</dbReference>
<evidence type="ECO:0000259" key="5">
    <source>
        <dbReference type="SMART" id="SM00382"/>
    </source>
</evidence>
<evidence type="ECO:0000256" key="2">
    <source>
        <dbReference type="ARBA" id="ARBA00022705"/>
    </source>
</evidence>
<name>A0A437AKD6_9MICR</name>
<evidence type="ECO:0000313" key="6">
    <source>
        <dbReference type="EMBL" id="RVD91630.1"/>
    </source>
</evidence>
<dbReference type="PANTHER" id="PTHR11669">
    <property type="entry name" value="REPLICATION FACTOR C / DNA POLYMERASE III GAMMA-TAU SUBUNIT"/>
    <property type="match status" value="1"/>
</dbReference>
<dbReference type="VEuPathDB" id="MicrosporidiaDB:TUBRATIS_19010"/>
<dbReference type="GO" id="GO:0005663">
    <property type="term" value="C:DNA replication factor C complex"/>
    <property type="evidence" value="ECO:0007669"/>
    <property type="project" value="TreeGrafter"/>
</dbReference>
<dbReference type="CDD" id="cd18140">
    <property type="entry name" value="HLD_clamp_RFC"/>
    <property type="match status" value="1"/>
</dbReference>
<dbReference type="Gene3D" id="1.20.272.10">
    <property type="match status" value="1"/>
</dbReference>
<dbReference type="InterPro" id="IPR027417">
    <property type="entry name" value="P-loop_NTPase"/>
</dbReference>
<dbReference type="InterPro" id="IPR008921">
    <property type="entry name" value="DNA_pol3_clamp-load_cplx_C"/>
</dbReference>
<dbReference type="InterPro" id="IPR050238">
    <property type="entry name" value="DNA_Rep/Repair_Clamp_Loader"/>
</dbReference>
<dbReference type="InterPro" id="IPR047854">
    <property type="entry name" value="RFC_lid"/>
</dbReference>
<proteinExistence type="inferred from homology"/>
<dbReference type="Gene3D" id="3.40.50.300">
    <property type="entry name" value="P-loop containing nucleotide triphosphate hydrolases"/>
    <property type="match status" value="1"/>
</dbReference>